<organism evidence="9 10">
    <name type="scientific">Paenibacillus gyeongsangnamensis</name>
    <dbReference type="NCBI Taxonomy" id="3388067"/>
    <lineage>
        <taxon>Bacteria</taxon>
        <taxon>Bacillati</taxon>
        <taxon>Bacillota</taxon>
        <taxon>Bacilli</taxon>
        <taxon>Bacillales</taxon>
        <taxon>Paenibacillaceae</taxon>
        <taxon>Paenibacillus</taxon>
    </lineage>
</organism>
<dbReference type="InterPro" id="IPR013324">
    <property type="entry name" value="RNA_pol_sigma_r3/r4-like"/>
</dbReference>
<evidence type="ECO:0000259" key="7">
    <source>
        <dbReference type="Pfam" id="PF04542"/>
    </source>
</evidence>
<dbReference type="SUPFAM" id="SSF88659">
    <property type="entry name" value="Sigma3 and sigma4 domains of RNA polymerase sigma factors"/>
    <property type="match status" value="1"/>
</dbReference>
<evidence type="ECO:0000256" key="2">
    <source>
        <dbReference type="ARBA" id="ARBA00023015"/>
    </source>
</evidence>
<dbReference type="RefSeq" id="WP_269882741.1">
    <property type="nucleotide sequence ID" value="NZ_JAQAGZ010000011.1"/>
</dbReference>
<feature type="compositionally biased region" description="Basic and acidic residues" evidence="6">
    <location>
        <begin position="222"/>
        <end position="238"/>
    </location>
</feature>
<comment type="caution">
    <text evidence="9">The sequence shown here is derived from an EMBL/GenBank/DDBJ whole genome shotgun (WGS) entry which is preliminary data.</text>
</comment>
<keyword evidence="10" id="KW-1185">Reference proteome</keyword>
<name>A0ABT4QBK8_9BACL</name>
<accession>A0ABT4QBK8</accession>
<dbReference type="InterPro" id="IPR013249">
    <property type="entry name" value="RNA_pol_sigma70_r4_t2"/>
</dbReference>
<feature type="region of interest" description="Disordered" evidence="6">
    <location>
        <begin position="219"/>
        <end position="238"/>
    </location>
</feature>
<evidence type="ECO:0000256" key="1">
    <source>
        <dbReference type="ARBA" id="ARBA00010641"/>
    </source>
</evidence>
<evidence type="ECO:0000256" key="6">
    <source>
        <dbReference type="SAM" id="MobiDB-lite"/>
    </source>
</evidence>
<feature type="region of interest" description="Disordered" evidence="6">
    <location>
        <begin position="1"/>
        <end position="60"/>
    </location>
</feature>
<evidence type="ECO:0000256" key="5">
    <source>
        <dbReference type="ARBA" id="ARBA00023163"/>
    </source>
</evidence>
<dbReference type="Gene3D" id="1.10.10.10">
    <property type="entry name" value="Winged helix-like DNA-binding domain superfamily/Winged helix DNA-binding domain"/>
    <property type="match status" value="1"/>
</dbReference>
<evidence type="ECO:0000313" key="10">
    <source>
        <dbReference type="Proteomes" id="UP001527882"/>
    </source>
</evidence>
<reference evidence="9 10" key="1">
    <citation type="submission" date="2022-12" db="EMBL/GenBank/DDBJ databases">
        <title>Draft genome sequence of Paenibacillus sp. dW9.</title>
        <authorList>
            <person name="Choi E.-W."/>
            <person name="Kim D.-U."/>
        </authorList>
    </citation>
    <scope>NUCLEOTIDE SEQUENCE [LARGE SCALE GENOMIC DNA]</scope>
    <source>
        <strain evidence="10">dW9</strain>
    </source>
</reference>
<dbReference type="InterPro" id="IPR013325">
    <property type="entry name" value="RNA_pol_sigma_r2"/>
</dbReference>
<keyword evidence="3" id="KW-0731">Sigma factor</keyword>
<dbReference type="Pfam" id="PF04542">
    <property type="entry name" value="Sigma70_r2"/>
    <property type="match status" value="1"/>
</dbReference>
<dbReference type="PANTHER" id="PTHR43133">
    <property type="entry name" value="RNA POLYMERASE ECF-TYPE SIGMA FACTO"/>
    <property type="match status" value="1"/>
</dbReference>
<keyword evidence="5" id="KW-0804">Transcription</keyword>
<dbReference type="PANTHER" id="PTHR43133:SF8">
    <property type="entry name" value="RNA POLYMERASE SIGMA FACTOR HI_1459-RELATED"/>
    <property type="match status" value="1"/>
</dbReference>
<dbReference type="SUPFAM" id="SSF88946">
    <property type="entry name" value="Sigma2 domain of RNA polymerase sigma factors"/>
    <property type="match status" value="1"/>
</dbReference>
<feature type="domain" description="RNA polymerase sigma factor 70 region 4 type 2" evidence="8">
    <location>
        <begin position="165"/>
        <end position="216"/>
    </location>
</feature>
<evidence type="ECO:0000256" key="3">
    <source>
        <dbReference type="ARBA" id="ARBA00023082"/>
    </source>
</evidence>
<keyword evidence="4" id="KW-0238">DNA-binding</keyword>
<dbReference type="InterPro" id="IPR014284">
    <property type="entry name" value="RNA_pol_sigma-70_dom"/>
</dbReference>
<protein>
    <submittedName>
        <fullName evidence="9">RNA polymerase sigma factor</fullName>
    </submittedName>
</protein>
<dbReference type="Gene3D" id="1.10.1740.10">
    <property type="match status" value="1"/>
</dbReference>
<feature type="domain" description="RNA polymerase sigma-70 region 2" evidence="7">
    <location>
        <begin position="70"/>
        <end position="138"/>
    </location>
</feature>
<dbReference type="InterPro" id="IPR039425">
    <property type="entry name" value="RNA_pol_sigma-70-like"/>
</dbReference>
<evidence type="ECO:0000313" key="9">
    <source>
        <dbReference type="EMBL" id="MCZ8514214.1"/>
    </source>
</evidence>
<evidence type="ECO:0000256" key="4">
    <source>
        <dbReference type="ARBA" id="ARBA00023125"/>
    </source>
</evidence>
<dbReference type="InterPro" id="IPR036388">
    <property type="entry name" value="WH-like_DNA-bd_sf"/>
</dbReference>
<comment type="similarity">
    <text evidence="1">Belongs to the sigma-70 factor family. ECF subfamily.</text>
</comment>
<evidence type="ECO:0000259" key="8">
    <source>
        <dbReference type="Pfam" id="PF08281"/>
    </source>
</evidence>
<dbReference type="Pfam" id="PF08281">
    <property type="entry name" value="Sigma70_r4_2"/>
    <property type="match status" value="1"/>
</dbReference>
<dbReference type="NCBIfam" id="TIGR02937">
    <property type="entry name" value="sigma70-ECF"/>
    <property type="match status" value="1"/>
</dbReference>
<gene>
    <name evidence="9" type="ORF">O9H85_17620</name>
</gene>
<dbReference type="EMBL" id="JAQAGZ010000011">
    <property type="protein sequence ID" value="MCZ8514214.1"/>
    <property type="molecule type" value="Genomic_DNA"/>
</dbReference>
<feature type="compositionally biased region" description="Basic and acidic residues" evidence="6">
    <location>
        <begin position="1"/>
        <end position="34"/>
    </location>
</feature>
<sequence length="302" mass="33502">MPTIIDAERKSAKAGRRDGKRGGGPEKTAFRLDTADPAAVPAMTDRMKKPAANESKLQPGPEESVRFAALIEPYRSALETYCRFLARSPWEADDLAQDTWLKAYGMFLRDPSREDMSKAYLCRIARNTWIDRCRRKRRAADLISGEAGLCEPAQESEDPFKVRTAIEALVEHLPPRQRVILLLIDTLGFTAAETAMLIRSTEGAVKAGLHRAREKLRTIRGRGAETPDRRLQPTSKDRPQVDEQVVYAYLQAFRQHNFSALIRLLNDETSPADLLPAVTGSAAVNKPGTSSGMSPRSLLMAA</sequence>
<keyword evidence="2" id="KW-0805">Transcription regulation</keyword>
<proteinExistence type="inferred from homology"/>
<dbReference type="Proteomes" id="UP001527882">
    <property type="component" value="Unassembled WGS sequence"/>
</dbReference>
<dbReference type="InterPro" id="IPR007627">
    <property type="entry name" value="RNA_pol_sigma70_r2"/>
</dbReference>